<reference evidence="1" key="1">
    <citation type="journal article" date="2023" name="Front. Mar. Sci.">
        <title>A new Merluccius polli reference genome to investigate the effects of global change in West African waters.</title>
        <authorList>
            <person name="Mateo J.L."/>
            <person name="Blanco-Fernandez C."/>
            <person name="Garcia-Vazquez E."/>
            <person name="Machado-Schiaffino G."/>
        </authorList>
    </citation>
    <scope>NUCLEOTIDE SEQUENCE</scope>
    <source>
        <strain evidence="1">C29</strain>
        <tissue evidence="1">Fin</tissue>
    </source>
</reference>
<comment type="caution">
    <text evidence="1">The sequence shown here is derived from an EMBL/GenBank/DDBJ whole genome shotgun (WGS) entry which is preliminary data.</text>
</comment>
<protein>
    <recommendedName>
        <fullName evidence="3">Reverse transcriptase domain-containing protein</fullName>
    </recommendedName>
</protein>
<dbReference type="Proteomes" id="UP001174136">
    <property type="component" value="Unassembled WGS sequence"/>
</dbReference>
<dbReference type="PANTHER" id="PTHR33332">
    <property type="entry name" value="REVERSE TRANSCRIPTASE DOMAIN-CONTAINING PROTEIN"/>
    <property type="match status" value="1"/>
</dbReference>
<gene>
    <name evidence="1" type="ORF">N1851_009106</name>
</gene>
<dbReference type="AlphaFoldDB" id="A0AA47N1U2"/>
<evidence type="ECO:0008006" key="3">
    <source>
        <dbReference type="Google" id="ProtNLM"/>
    </source>
</evidence>
<sequence length="394" mass="43300">MSSSFTPAAILPPPTPTSASLTCFTPLSTEAVHRPATACPIDPITSSLLQGISSDILPFLNTLINSSLTRPDSNTARVKPLLKKPTLDTADIQYYRPASRLHTPLRRPSSGVTESLRAARAASLSSVLILLALSAGFDTITRHGFSYHCYADDTQLFLSFPPSATLVATCISECLADISTWTTVHHLKLNLDKTELLFVPGKDCPHMLQCRHPRSGPILQIRSLQHPHKEGSTALGPSAHHLSPRLLQLAPGWTPCLHIKPLQRIQNATVRLMFNLPKFSHVTPLFHDLHWLPVVACIRFKTMVLVYKAVNGTALTYLQAMLTSAGRLIKVAEPSHNSSLFWCRYGGTSFLPLSGQQSRSPTPVRNSILICSEFNWSLHSPPLHLCVKNNTLRV</sequence>
<evidence type="ECO:0000313" key="1">
    <source>
        <dbReference type="EMBL" id="KAK0150129.1"/>
    </source>
</evidence>
<proteinExistence type="predicted"/>
<organism evidence="1 2">
    <name type="scientific">Merluccius polli</name>
    <name type="common">Benguela hake</name>
    <name type="synonym">Merluccius cadenati</name>
    <dbReference type="NCBI Taxonomy" id="89951"/>
    <lineage>
        <taxon>Eukaryota</taxon>
        <taxon>Metazoa</taxon>
        <taxon>Chordata</taxon>
        <taxon>Craniata</taxon>
        <taxon>Vertebrata</taxon>
        <taxon>Euteleostomi</taxon>
        <taxon>Actinopterygii</taxon>
        <taxon>Neopterygii</taxon>
        <taxon>Teleostei</taxon>
        <taxon>Neoteleostei</taxon>
        <taxon>Acanthomorphata</taxon>
        <taxon>Zeiogadaria</taxon>
        <taxon>Gadariae</taxon>
        <taxon>Gadiformes</taxon>
        <taxon>Gadoidei</taxon>
        <taxon>Merlucciidae</taxon>
        <taxon>Merluccius</taxon>
    </lineage>
</organism>
<accession>A0AA47N1U2</accession>
<dbReference type="EMBL" id="JAOPHQ010001607">
    <property type="protein sequence ID" value="KAK0150129.1"/>
    <property type="molecule type" value="Genomic_DNA"/>
</dbReference>
<name>A0AA47N1U2_MERPO</name>
<evidence type="ECO:0000313" key="2">
    <source>
        <dbReference type="Proteomes" id="UP001174136"/>
    </source>
</evidence>
<keyword evidence="2" id="KW-1185">Reference proteome</keyword>